<dbReference type="Gene3D" id="3.30.505.10">
    <property type="entry name" value="SH2 domain"/>
    <property type="match status" value="1"/>
</dbReference>
<keyword evidence="7 12" id="KW-0829">Tyrosine-protein kinase</keyword>
<dbReference type="InterPro" id="IPR000719">
    <property type="entry name" value="Prot_kinase_dom"/>
</dbReference>
<dbReference type="GO" id="GO:0050793">
    <property type="term" value="P:regulation of developmental process"/>
    <property type="evidence" value="ECO:0007669"/>
    <property type="project" value="UniProtKB-ARBA"/>
</dbReference>
<dbReference type="SMART" id="SM00219">
    <property type="entry name" value="TyrKc"/>
    <property type="match status" value="1"/>
</dbReference>
<dbReference type="InterPro" id="IPR020635">
    <property type="entry name" value="Tyr_kinase_cat_dom"/>
</dbReference>
<gene>
    <name evidence="12" type="primary">PTK6</name>
</gene>
<dbReference type="PROSITE" id="PS00109">
    <property type="entry name" value="PROTEIN_KINASE_TYR"/>
    <property type="match status" value="1"/>
</dbReference>
<dbReference type="PRINTS" id="PR00109">
    <property type="entry name" value="TYRKINASE"/>
</dbReference>
<dbReference type="Gene3D" id="3.30.200.20">
    <property type="entry name" value="Phosphorylase Kinase, domain 1"/>
    <property type="match status" value="1"/>
</dbReference>
<dbReference type="AlphaFoldDB" id="A0A341BW74"/>
<dbReference type="GO" id="GO:0012505">
    <property type="term" value="C:endomembrane system"/>
    <property type="evidence" value="ECO:0007669"/>
    <property type="project" value="UniProtKB-SubCell"/>
</dbReference>
<evidence type="ECO:0000256" key="1">
    <source>
        <dbReference type="ARBA" id="ARBA00004308"/>
    </source>
</evidence>
<evidence type="ECO:0000256" key="7">
    <source>
        <dbReference type="ARBA" id="ARBA00023137"/>
    </source>
</evidence>
<evidence type="ECO:0000313" key="11">
    <source>
        <dbReference type="Proteomes" id="UP000252040"/>
    </source>
</evidence>
<accession>A0A341BW74</accession>
<dbReference type="InterPro" id="IPR050198">
    <property type="entry name" value="Non-receptor_tyrosine_kinases"/>
</dbReference>
<dbReference type="FunFam" id="1.10.510.10:FF:001512">
    <property type="entry name" value="Receptor tyrosine-protein kinase erbB-2"/>
    <property type="match status" value="1"/>
</dbReference>
<feature type="region of interest" description="Disordered" evidence="9">
    <location>
        <begin position="148"/>
        <end position="183"/>
    </location>
</feature>
<keyword evidence="5 8" id="KW-0067">ATP-binding</keyword>
<evidence type="ECO:0000256" key="6">
    <source>
        <dbReference type="ARBA" id="ARBA00023136"/>
    </source>
</evidence>
<keyword evidence="2" id="KW-0808">Transferase</keyword>
<evidence type="ECO:0000256" key="5">
    <source>
        <dbReference type="ARBA" id="ARBA00022840"/>
    </source>
</evidence>
<evidence type="ECO:0000256" key="3">
    <source>
        <dbReference type="ARBA" id="ARBA00022741"/>
    </source>
</evidence>
<evidence type="ECO:0000313" key="12">
    <source>
        <dbReference type="RefSeq" id="XP_024605937.1"/>
    </source>
</evidence>
<sequence>MSWTSAISGPIPASGPLSAPVHKRPLRPVRDQQTVCHYKIWWQDGQLHLNEAVSFPSLPKLVDHHEAQSLSHGLWLTSPRRKRALEPLPHCDDWERPREEFTLCRKLGSGYFGEVFKGLWKDKVRVAIKTVAANSWMQPNFRDAETGRNVHRRTHDTQPSALCPSPTPERRSLQRGLGPGWPHSRWPPLASADSDEKTLPISELVGIAAQVAEGMCYLELHNYIHRDLAARNILVGENNSCKIGDLGLGRLIKVGTSTSSNHSIPYKWTAPEALSRGHYSIKSDTWSFGVLLHEISSRGHPSCPARHRHVHTFLRVEAGYRMPCPLECPPTTHKLMLSCWHRDPEQRPRYKGLREKLCSLRRYENLL</sequence>
<evidence type="ECO:0000259" key="10">
    <source>
        <dbReference type="PROSITE" id="PS50011"/>
    </source>
</evidence>
<comment type="subcellular location">
    <subcellularLocation>
        <location evidence="1">Endomembrane system</location>
    </subcellularLocation>
</comment>
<keyword evidence="4 12" id="KW-0418">Kinase</keyword>
<dbReference type="RefSeq" id="XP_024605937.1">
    <property type="nucleotide sequence ID" value="XM_024750169.1"/>
</dbReference>
<dbReference type="Proteomes" id="UP000252040">
    <property type="component" value="Unplaced"/>
</dbReference>
<evidence type="ECO:0000256" key="9">
    <source>
        <dbReference type="SAM" id="MobiDB-lite"/>
    </source>
</evidence>
<keyword evidence="6" id="KW-0472">Membrane</keyword>
<dbReference type="PANTHER" id="PTHR24418">
    <property type="entry name" value="TYROSINE-PROTEIN KINASE"/>
    <property type="match status" value="1"/>
</dbReference>
<dbReference type="CTD" id="5753"/>
<dbReference type="InParanoid" id="A0A341BW74"/>
<dbReference type="InterPro" id="IPR001245">
    <property type="entry name" value="Ser-Thr/Tyr_kinase_cat_dom"/>
</dbReference>
<dbReference type="SUPFAM" id="SSF55550">
    <property type="entry name" value="SH2 domain"/>
    <property type="match status" value="1"/>
</dbReference>
<proteinExistence type="predicted"/>
<reference evidence="12" key="1">
    <citation type="submission" date="2025-08" db="UniProtKB">
        <authorList>
            <consortium name="RefSeq"/>
        </authorList>
    </citation>
    <scope>IDENTIFICATION</scope>
    <source>
        <tissue evidence="12">Meat</tissue>
    </source>
</reference>
<dbReference type="InterPro" id="IPR011009">
    <property type="entry name" value="Kinase-like_dom_sf"/>
</dbReference>
<dbReference type="GO" id="GO:0030182">
    <property type="term" value="P:neuron differentiation"/>
    <property type="evidence" value="ECO:0007669"/>
    <property type="project" value="UniProtKB-ARBA"/>
</dbReference>
<name>A0A341BW74_NEOAA</name>
<evidence type="ECO:0000256" key="4">
    <source>
        <dbReference type="ARBA" id="ARBA00022777"/>
    </source>
</evidence>
<dbReference type="Pfam" id="PF07714">
    <property type="entry name" value="PK_Tyr_Ser-Thr"/>
    <property type="match status" value="1"/>
</dbReference>
<organism evidence="11 12">
    <name type="scientific">Neophocaena asiaeorientalis asiaeorientalis</name>
    <name type="common">Yangtze finless porpoise</name>
    <name type="synonym">Neophocaena phocaenoides subsp. asiaeorientalis</name>
    <dbReference type="NCBI Taxonomy" id="1706337"/>
    <lineage>
        <taxon>Eukaryota</taxon>
        <taxon>Metazoa</taxon>
        <taxon>Chordata</taxon>
        <taxon>Craniata</taxon>
        <taxon>Vertebrata</taxon>
        <taxon>Euteleostomi</taxon>
        <taxon>Mammalia</taxon>
        <taxon>Eutheria</taxon>
        <taxon>Laurasiatheria</taxon>
        <taxon>Artiodactyla</taxon>
        <taxon>Whippomorpha</taxon>
        <taxon>Cetacea</taxon>
        <taxon>Odontoceti</taxon>
        <taxon>Phocoenidae</taxon>
        <taxon>Neophocaena</taxon>
    </lineage>
</organism>
<dbReference type="GO" id="GO:0004713">
    <property type="term" value="F:protein tyrosine kinase activity"/>
    <property type="evidence" value="ECO:0007669"/>
    <property type="project" value="UniProtKB-KW"/>
</dbReference>
<dbReference type="KEGG" id="nasi:112402943"/>
<keyword evidence="3 8" id="KW-0547">Nucleotide-binding</keyword>
<dbReference type="InterPro" id="IPR017441">
    <property type="entry name" value="Protein_kinase_ATP_BS"/>
</dbReference>
<dbReference type="Gene3D" id="1.10.510.10">
    <property type="entry name" value="Transferase(Phosphotransferase) domain 1"/>
    <property type="match status" value="1"/>
</dbReference>
<feature type="region of interest" description="Disordered" evidence="9">
    <location>
        <begin position="1"/>
        <end position="22"/>
    </location>
</feature>
<dbReference type="SUPFAM" id="SSF56112">
    <property type="entry name" value="Protein kinase-like (PK-like)"/>
    <property type="match status" value="1"/>
</dbReference>
<protein>
    <submittedName>
        <fullName evidence="12">LOW QUALITY PROTEIN: protein-tyrosine kinase 6</fullName>
    </submittedName>
</protein>
<dbReference type="GO" id="GO:0005524">
    <property type="term" value="F:ATP binding"/>
    <property type="evidence" value="ECO:0007669"/>
    <property type="project" value="UniProtKB-UniRule"/>
</dbReference>
<dbReference type="GO" id="GO:0048468">
    <property type="term" value="P:cell development"/>
    <property type="evidence" value="ECO:0007669"/>
    <property type="project" value="UniProtKB-ARBA"/>
</dbReference>
<feature type="domain" description="Protein kinase" evidence="10">
    <location>
        <begin position="101"/>
        <end position="366"/>
    </location>
</feature>
<dbReference type="InterPro" id="IPR008266">
    <property type="entry name" value="Tyr_kinase_AS"/>
</dbReference>
<dbReference type="InterPro" id="IPR036860">
    <property type="entry name" value="SH2_dom_sf"/>
</dbReference>
<dbReference type="GeneID" id="112402943"/>
<dbReference type="PROSITE" id="PS00107">
    <property type="entry name" value="PROTEIN_KINASE_ATP"/>
    <property type="match status" value="1"/>
</dbReference>
<dbReference type="FunCoup" id="A0A341BW74">
    <property type="interactions" value="11"/>
</dbReference>
<dbReference type="PROSITE" id="PS50011">
    <property type="entry name" value="PROTEIN_KINASE_DOM"/>
    <property type="match status" value="1"/>
</dbReference>
<evidence type="ECO:0000256" key="8">
    <source>
        <dbReference type="PROSITE-ProRule" id="PRU10141"/>
    </source>
</evidence>
<feature type="binding site" evidence="8">
    <location>
        <position position="129"/>
    </location>
    <ligand>
        <name>ATP</name>
        <dbReference type="ChEBI" id="CHEBI:30616"/>
    </ligand>
</feature>
<dbReference type="STRING" id="1706337.A0A341BW74"/>
<evidence type="ECO:0000256" key="2">
    <source>
        <dbReference type="ARBA" id="ARBA00022679"/>
    </source>
</evidence>
<keyword evidence="11" id="KW-1185">Reference proteome</keyword>